<proteinExistence type="predicted"/>
<gene>
    <name evidence="1" type="ORF">LTR84_010477</name>
</gene>
<dbReference type="AlphaFoldDB" id="A0AAV9MVS7"/>
<dbReference type="RefSeq" id="XP_064700356.1">
    <property type="nucleotide sequence ID" value="XM_064854013.1"/>
</dbReference>
<name>A0AAV9MVS7_9EURO</name>
<dbReference type="EMBL" id="JAVRRD010000044">
    <property type="protein sequence ID" value="KAK5044703.1"/>
    <property type="molecule type" value="Genomic_DNA"/>
</dbReference>
<organism evidence="1 2">
    <name type="scientific">Exophiala bonariae</name>
    <dbReference type="NCBI Taxonomy" id="1690606"/>
    <lineage>
        <taxon>Eukaryota</taxon>
        <taxon>Fungi</taxon>
        <taxon>Dikarya</taxon>
        <taxon>Ascomycota</taxon>
        <taxon>Pezizomycotina</taxon>
        <taxon>Eurotiomycetes</taxon>
        <taxon>Chaetothyriomycetidae</taxon>
        <taxon>Chaetothyriales</taxon>
        <taxon>Herpotrichiellaceae</taxon>
        <taxon>Exophiala</taxon>
    </lineage>
</organism>
<evidence type="ECO:0000313" key="2">
    <source>
        <dbReference type="Proteomes" id="UP001358417"/>
    </source>
</evidence>
<comment type="caution">
    <text evidence="1">The sequence shown here is derived from an EMBL/GenBank/DDBJ whole genome shotgun (WGS) entry which is preliminary data.</text>
</comment>
<sequence>MLDDFKIETVVVGLEVATLLVTLDVVTGTVEDKAVVLCLLVGATEELDFVPVFVDETSEPDDFEEILVVLLTKELVVGLLAVLEDLTTEVENPWLVVDLVEILDEVEIPVVAVLEEVFAVLVLVERPLDDDLPVDSVRDEVLEAEGVLVVFEPTETDWVLFEDEAIVAVVLEVDPAVTDLVVEAF</sequence>
<accession>A0AAV9MVS7</accession>
<dbReference type="GeneID" id="89978634"/>
<keyword evidence="2" id="KW-1185">Reference proteome</keyword>
<reference evidence="1 2" key="1">
    <citation type="submission" date="2023-08" db="EMBL/GenBank/DDBJ databases">
        <title>Black Yeasts Isolated from many extreme environments.</title>
        <authorList>
            <person name="Coleine C."/>
            <person name="Stajich J.E."/>
            <person name="Selbmann L."/>
        </authorList>
    </citation>
    <scope>NUCLEOTIDE SEQUENCE [LARGE SCALE GENOMIC DNA]</scope>
    <source>
        <strain evidence="1 2">CCFEE 5792</strain>
    </source>
</reference>
<dbReference type="Proteomes" id="UP001358417">
    <property type="component" value="Unassembled WGS sequence"/>
</dbReference>
<evidence type="ECO:0000313" key="1">
    <source>
        <dbReference type="EMBL" id="KAK5044703.1"/>
    </source>
</evidence>
<protein>
    <submittedName>
        <fullName evidence="1">Uncharacterized protein</fullName>
    </submittedName>
</protein>